<evidence type="ECO:0000313" key="2">
    <source>
        <dbReference type="EMBL" id="PIU24363.1"/>
    </source>
</evidence>
<evidence type="ECO:0000259" key="1">
    <source>
        <dbReference type="PROSITE" id="PS51332"/>
    </source>
</evidence>
<dbReference type="PROSITE" id="PS51332">
    <property type="entry name" value="B12_BINDING"/>
    <property type="match status" value="1"/>
</dbReference>
<protein>
    <recommendedName>
        <fullName evidence="1">B12-binding domain-containing protein</fullName>
    </recommendedName>
</protein>
<comment type="caution">
    <text evidence="2">The sequence shown here is derived from an EMBL/GenBank/DDBJ whole genome shotgun (WGS) entry which is preliminary data.</text>
</comment>
<dbReference type="Proteomes" id="UP000229896">
    <property type="component" value="Unassembled WGS sequence"/>
</dbReference>
<dbReference type="EMBL" id="PEXI01000048">
    <property type="protein sequence ID" value="PIU24363.1"/>
    <property type="molecule type" value="Genomic_DNA"/>
</dbReference>
<feature type="domain" description="B12-binding" evidence="1">
    <location>
        <begin position="41"/>
        <end position="136"/>
    </location>
</feature>
<feature type="non-terminal residue" evidence="2">
    <location>
        <position position="136"/>
    </location>
</feature>
<dbReference type="AlphaFoldDB" id="A0A2M6YCE6"/>
<gene>
    <name evidence="2" type="ORF">COT12_01480</name>
</gene>
<dbReference type="GO" id="GO:0046872">
    <property type="term" value="F:metal ion binding"/>
    <property type="evidence" value="ECO:0007669"/>
    <property type="project" value="InterPro"/>
</dbReference>
<sequence length="136" mass="15871">MEIKHIQQPTKEQREKNKKYKVAISYPPMPSEKGTPCLGQNRQFQWFKSPTYIYPIVPAYAATLLKSQGYDVIWDDGIAEELSQDEWLEKILKFKPNLIVFETKTPVVKRHWKVIDVIKEEMPETKIVLVGDHVTA</sequence>
<accession>A0A2M6YCE6</accession>
<reference evidence="3" key="1">
    <citation type="submission" date="2017-09" db="EMBL/GenBank/DDBJ databases">
        <title>Depth-based differentiation of microbial function through sediment-hosted aquifers and enrichment of novel symbionts in the deep terrestrial subsurface.</title>
        <authorList>
            <person name="Probst A.J."/>
            <person name="Ladd B."/>
            <person name="Jarett J.K."/>
            <person name="Geller-Mcgrath D.E."/>
            <person name="Sieber C.M.K."/>
            <person name="Emerson J.B."/>
            <person name="Anantharaman K."/>
            <person name="Thomas B.C."/>
            <person name="Malmstrom R."/>
            <person name="Stieglmeier M."/>
            <person name="Klingl A."/>
            <person name="Woyke T."/>
            <person name="Ryan C.M."/>
            <person name="Banfield J.F."/>
        </authorList>
    </citation>
    <scope>NUCLEOTIDE SEQUENCE [LARGE SCALE GENOMIC DNA]</scope>
</reference>
<dbReference type="InterPro" id="IPR006158">
    <property type="entry name" value="Cobalamin-bd"/>
</dbReference>
<organism evidence="2 3">
    <name type="scientific">Candidatus Berkelbacteria bacterium CG08_land_8_20_14_0_20_39_8</name>
    <dbReference type="NCBI Taxonomy" id="1974511"/>
    <lineage>
        <taxon>Bacteria</taxon>
        <taxon>Candidatus Berkelbacteria</taxon>
    </lineage>
</organism>
<name>A0A2M6YCE6_9BACT</name>
<proteinExistence type="predicted"/>
<evidence type="ECO:0000313" key="3">
    <source>
        <dbReference type="Proteomes" id="UP000229896"/>
    </source>
</evidence>
<dbReference type="GO" id="GO:0031419">
    <property type="term" value="F:cobalamin binding"/>
    <property type="evidence" value="ECO:0007669"/>
    <property type="project" value="InterPro"/>
</dbReference>